<dbReference type="InterPro" id="IPR002818">
    <property type="entry name" value="DJ-1/PfpI"/>
</dbReference>
<reference evidence="2 3" key="1">
    <citation type="journal article" date="2012" name="PLoS ONE">
        <title>The genome characteristics and predicted function of methyl-group oxidation pathway in the obligate aceticlastic methanogens, Methanosaeta spp.</title>
        <authorList>
            <person name="Zhu J."/>
            <person name="Zheng H."/>
            <person name="Ai G."/>
            <person name="Zhang G."/>
            <person name="Liu D."/>
            <person name="Liu X."/>
            <person name="Dong X."/>
        </authorList>
    </citation>
    <scope>NUCLEOTIDE SEQUENCE [LARGE SCALE GENOMIC DNA]</scope>
    <source>
        <strain evidence="2 3">6Ac</strain>
    </source>
</reference>
<dbReference type="PANTHER" id="PTHR48094">
    <property type="entry name" value="PROTEIN/NUCLEIC ACID DEGLYCASE DJ-1-RELATED"/>
    <property type="match status" value="1"/>
</dbReference>
<dbReference type="OrthoDB" id="82036at2157"/>
<dbReference type="PATRIC" id="fig|1110509.7.peg.1045"/>
<dbReference type="PANTHER" id="PTHR48094:SF12">
    <property type="entry name" value="PARKINSON DISEASE PROTEIN 7 HOMOLOG"/>
    <property type="match status" value="1"/>
</dbReference>
<dbReference type="RefSeq" id="WP_014586488.1">
    <property type="nucleotide sequence ID" value="NC_017527.1"/>
</dbReference>
<evidence type="ECO:0000313" key="3">
    <source>
        <dbReference type="Proteomes" id="UP000005877"/>
    </source>
</evidence>
<dbReference type="AlphaFoldDB" id="G7WLK0"/>
<evidence type="ECO:0000259" key="1">
    <source>
        <dbReference type="Pfam" id="PF01965"/>
    </source>
</evidence>
<dbReference type="HOGENOM" id="CLU_000445_44_2_2"/>
<name>G7WLK0_METH6</name>
<dbReference type="GeneID" id="12510101"/>
<protein>
    <submittedName>
        <fullName evidence="2">DJ-1 family protein</fullName>
    </submittedName>
</protein>
<dbReference type="KEGG" id="mhi:Mhar_0932"/>
<dbReference type="MEROPS" id="C56.001"/>
<dbReference type="GO" id="GO:0005737">
    <property type="term" value="C:cytoplasm"/>
    <property type="evidence" value="ECO:0007669"/>
    <property type="project" value="TreeGrafter"/>
</dbReference>
<dbReference type="EMBL" id="CP003117">
    <property type="protein sequence ID" value="AET64303.1"/>
    <property type="molecule type" value="Genomic_DNA"/>
</dbReference>
<dbReference type="Proteomes" id="UP000005877">
    <property type="component" value="Chromosome"/>
</dbReference>
<dbReference type="SUPFAM" id="SSF52317">
    <property type="entry name" value="Class I glutamine amidotransferase-like"/>
    <property type="match status" value="1"/>
</dbReference>
<dbReference type="Gene3D" id="3.40.50.880">
    <property type="match status" value="1"/>
</dbReference>
<accession>G7WLK0</accession>
<dbReference type="InterPro" id="IPR029062">
    <property type="entry name" value="Class_I_gatase-like"/>
</dbReference>
<dbReference type="Pfam" id="PF01965">
    <property type="entry name" value="DJ-1_PfpI"/>
    <property type="match status" value="1"/>
</dbReference>
<dbReference type="NCBIfam" id="TIGR01383">
    <property type="entry name" value="not_thiJ"/>
    <property type="match status" value="1"/>
</dbReference>
<gene>
    <name evidence="2" type="ordered locus">Mhar_0932</name>
</gene>
<organism evidence="2 3">
    <name type="scientific">Methanothrix harundinacea (strain 6Ac)</name>
    <name type="common">Methanosaeta harundinacea</name>
    <dbReference type="NCBI Taxonomy" id="1110509"/>
    <lineage>
        <taxon>Archaea</taxon>
        <taxon>Methanobacteriati</taxon>
        <taxon>Methanobacteriota</taxon>
        <taxon>Stenosarchaea group</taxon>
        <taxon>Methanomicrobia</taxon>
        <taxon>Methanotrichales</taxon>
        <taxon>Methanotrichaceae</taxon>
        <taxon>Methanothrix</taxon>
    </lineage>
</organism>
<sequence>MKVVVPMAEGFEEIEFVTIVDILRRAEVEVVTASLGKRNGDGSAGRGGAADEDEVGAVRGSHGIRIVPDASIDEIDPEDFDAVVLPGGYPGFVHLGEDERVLDLVRRMDELGKYVAAICGAPSVLIKAGVVEGRRATIHPAGRKDLSDDQYVDDRVVVSGKLVTSKAAGTAMEFALRLVGELVSEDRMRRLAAEILAECEV</sequence>
<dbReference type="CDD" id="cd03135">
    <property type="entry name" value="GATase1_DJ-1"/>
    <property type="match status" value="1"/>
</dbReference>
<feature type="domain" description="DJ-1/PfpI" evidence="1">
    <location>
        <begin position="1"/>
        <end position="179"/>
    </location>
</feature>
<dbReference type="STRING" id="1110509.Mhar_0932"/>
<dbReference type="InterPro" id="IPR006287">
    <property type="entry name" value="DJ-1"/>
</dbReference>
<dbReference type="InterPro" id="IPR050325">
    <property type="entry name" value="Prot/Nucl_acid_deglycase"/>
</dbReference>
<evidence type="ECO:0000313" key="2">
    <source>
        <dbReference type="EMBL" id="AET64303.1"/>
    </source>
</evidence>
<keyword evidence="3" id="KW-1185">Reference proteome</keyword>
<proteinExistence type="predicted"/>